<dbReference type="Gramene" id="TVU09421">
    <property type="protein sequence ID" value="TVU09421"/>
    <property type="gene ID" value="EJB05_42893"/>
</dbReference>
<evidence type="ECO:0000313" key="12">
    <source>
        <dbReference type="EMBL" id="TVU09421.1"/>
    </source>
</evidence>
<evidence type="ECO:0000256" key="7">
    <source>
        <dbReference type="PROSITE-ProRule" id="PRU00552"/>
    </source>
</evidence>
<dbReference type="PROSITE" id="PS51192">
    <property type="entry name" value="HELICASE_ATP_BIND_1"/>
    <property type="match status" value="1"/>
</dbReference>
<evidence type="ECO:0000256" key="5">
    <source>
        <dbReference type="ARBA" id="ARBA00022840"/>
    </source>
</evidence>
<reference evidence="12 13" key="1">
    <citation type="journal article" date="2019" name="Sci. Rep.">
        <title>A high-quality genome of Eragrostis curvula grass provides insights into Poaceae evolution and supports new strategies to enhance forage quality.</title>
        <authorList>
            <person name="Carballo J."/>
            <person name="Santos B.A.C.M."/>
            <person name="Zappacosta D."/>
            <person name="Garbus I."/>
            <person name="Selva J.P."/>
            <person name="Gallo C.A."/>
            <person name="Diaz A."/>
            <person name="Albertini E."/>
            <person name="Caccamo M."/>
            <person name="Echenique V."/>
        </authorList>
    </citation>
    <scope>NUCLEOTIDE SEQUENCE [LARGE SCALE GENOMIC DNA]</scope>
    <source>
        <strain evidence="13">cv. Victoria</strain>
        <tissue evidence="12">Leaf</tissue>
    </source>
</reference>
<dbReference type="PROSITE" id="PS51194">
    <property type="entry name" value="HELICASE_CTER"/>
    <property type="match status" value="1"/>
</dbReference>
<dbReference type="OrthoDB" id="10256233at2759"/>
<dbReference type="CDD" id="cd00268">
    <property type="entry name" value="DEADc"/>
    <property type="match status" value="1"/>
</dbReference>
<dbReference type="InterPro" id="IPR014014">
    <property type="entry name" value="RNA_helicase_DEAD_Q_motif"/>
</dbReference>
<name>A0A5J9TFL6_9POAL</name>
<dbReference type="AlphaFoldDB" id="A0A5J9TFL6"/>
<evidence type="ECO:0000313" key="13">
    <source>
        <dbReference type="Proteomes" id="UP000324897"/>
    </source>
</evidence>
<dbReference type="InterPro" id="IPR044742">
    <property type="entry name" value="DEAD/DEAH_RhlB"/>
</dbReference>
<sequence length="602" mass="67291">QYQRTNPTQNIFEPVPTAPRRATAMALHHLRLAPLALLRFAPLQALASSRLATRQHHHLLFSPPARQWSLLSPAARPRALATAAAEADDASAASGDGFFAEESASWKSLGISDRLASALRGAGLERPSHVQAACIPHVLTTNDVIVAAETGSGKTHGYLIPLIEKLCSKSSNTVDDSCHDTDPRLHEIVLVLCPNVMLCEQVVRMANSLLDESGEPLKSAAAVCGPKGWPTVHPDILVATPAALLNYLFDYDPEQRRRERFLRNVKFIVFDEADMLLCGSFENQVIRLIHMLRFDEKLLSRAKDSGKEVSHTSGDEYHEDLDSESTGFSGADDENEDSQDGPVKMENGHSRAYKDWRRVRKIYSRSKQYVFVAATLPQSGKKTAGGVLKRMFPDAVWVSGTYLHRHNPRLERRWIEVTADTQVAALLDAVKYGLKSEVQDSNVAPKRTMVFTNTVDAANSVSDILHRVNIPCILYHRETPMEERAKNLQYFGKEAVCWYARMLHLVDLTSRTFLMSFRYDLLIKAEFAASAVDFLHRVGRTARAGQSGIVTSLYTEANRDLVRAVRQAEELAQPVERAFSRKRSFRNKLKKQALQKREALLS</sequence>
<feature type="domain" description="Helicase ATP-binding" evidence="9">
    <location>
        <begin position="135"/>
        <end position="394"/>
    </location>
</feature>
<feature type="compositionally biased region" description="Basic and acidic residues" evidence="8">
    <location>
        <begin position="305"/>
        <end position="316"/>
    </location>
</feature>
<dbReference type="InterPro" id="IPR014001">
    <property type="entry name" value="Helicase_ATP-bd"/>
</dbReference>
<dbReference type="EC" id="3.6.4.13" evidence="1"/>
<proteinExistence type="predicted"/>
<evidence type="ECO:0000256" key="8">
    <source>
        <dbReference type="SAM" id="MobiDB-lite"/>
    </source>
</evidence>
<keyword evidence="5" id="KW-0067">ATP-binding</keyword>
<feature type="domain" description="DEAD-box RNA helicase Q" evidence="11">
    <location>
        <begin position="104"/>
        <end position="132"/>
    </location>
</feature>
<feature type="domain" description="Helicase C-terminal" evidence="10">
    <location>
        <begin position="426"/>
        <end position="593"/>
    </location>
</feature>
<keyword evidence="3" id="KW-0378">Hydrolase</keyword>
<gene>
    <name evidence="12" type="ORF">EJB05_42893</name>
</gene>
<dbReference type="SUPFAM" id="SSF52540">
    <property type="entry name" value="P-loop containing nucleoside triphosphate hydrolases"/>
    <property type="match status" value="2"/>
</dbReference>
<keyword evidence="4" id="KW-0347">Helicase</keyword>
<comment type="caution">
    <text evidence="12">The sequence shown here is derived from an EMBL/GenBank/DDBJ whole genome shotgun (WGS) entry which is preliminary data.</text>
</comment>
<dbReference type="GO" id="GO:0016787">
    <property type="term" value="F:hydrolase activity"/>
    <property type="evidence" value="ECO:0007669"/>
    <property type="project" value="UniProtKB-KW"/>
</dbReference>
<evidence type="ECO:0000256" key="4">
    <source>
        <dbReference type="ARBA" id="ARBA00022806"/>
    </source>
</evidence>
<dbReference type="Pfam" id="PF00271">
    <property type="entry name" value="Helicase_C"/>
    <property type="match status" value="1"/>
</dbReference>
<dbReference type="Gene3D" id="3.40.50.300">
    <property type="entry name" value="P-loop containing nucleotide triphosphate hydrolases"/>
    <property type="match status" value="2"/>
</dbReference>
<dbReference type="InterPro" id="IPR011545">
    <property type="entry name" value="DEAD/DEAH_box_helicase_dom"/>
</dbReference>
<dbReference type="InterPro" id="IPR001650">
    <property type="entry name" value="Helicase_C-like"/>
</dbReference>
<dbReference type="GO" id="GO:0003723">
    <property type="term" value="F:RNA binding"/>
    <property type="evidence" value="ECO:0007669"/>
    <property type="project" value="UniProtKB-KW"/>
</dbReference>
<accession>A0A5J9TFL6</accession>
<dbReference type="PANTHER" id="PTHR47958">
    <property type="entry name" value="ATP-DEPENDENT RNA HELICASE DBP3"/>
    <property type="match status" value="1"/>
</dbReference>
<feature type="non-terminal residue" evidence="12">
    <location>
        <position position="1"/>
    </location>
</feature>
<keyword evidence="6" id="KW-0694">RNA-binding</keyword>
<dbReference type="InterPro" id="IPR027417">
    <property type="entry name" value="P-loop_NTPase"/>
</dbReference>
<evidence type="ECO:0000256" key="1">
    <source>
        <dbReference type="ARBA" id="ARBA00012552"/>
    </source>
</evidence>
<dbReference type="GO" id="GO:0003724">
    <property type="term" value="F:RNA helicase activity"/>
    <property type="evidence" value="ECO:0007669"/>
    <property type="project" value="UniProtKB-EC"/>
</dbReference>
<evidence type="ECO:0000259" key="9">
    <source>
        <dbReference type="PROSITE" id="PS51192"/>
    </source>
</evidence>
<dbReference type="EMBL" id="RWGY01000039">
    <property type="protein sequence ID" value="TVU09421.1"/>
    <property type="molecule type" value="Genomic_DNA"/>
</dbReference>
<dbReference type="GO" id="GO:0005524">
    <property type="term" value="F:ATP binding"/>
    <property type="evidence" value="ECO:0007669"/>
    <property type="project" value="UniProtKB-KW"/>
</dbReference>
<evidence type="ECO:0000256" key="6">
    <source>
        <dbReference type="ARBA" id="ARBA00022884"/>
    </source>
</evidence>
<protein>
    <recommendedName>
        <fullName evidence="1">RNA helicase</fullName>
        <ecNumber evidence="1">3.6.4.13</ecNumber>
    </recommendedName>
</protein>
<evidence type="ECO:0000256" key="2">
    <source>
        <dbReference type="ARBA" id="ARBA00022741"/>
    </source>
</evidence>
<dbReference type="SMART" id="SM00487">
    <property type="entry name" value="DEXDc"/>
    <property type="match status" value="1"/>
</dbReference>
<evidence type="ECO:0000256" key="3">
    <source>
        <dbReference type="ARBA" id="ARBA00022801"/>
    </source>
</evidence>
<organism evidence="12 13">
    <name type="scientific">Eragrostis curvula</name>
    <name type="common">weeping love grass</name>
    <dbReference type="NCBI Taxonomy" id="38414"/>
    <lineage>
        <taxon>Eukaryota</taxon>
        <taxon>Viridiplantae</taxon>
        <taxon>Streptophyta</taxon>
        <taxon>Embryophyta</taxon>
        <taxon>Tracheophyta</taxon>
        <taxon>Spermatophyta</taxon>
        <taxon>Magnoliopsida</taxon>
        <taxon>Liliopsida</taxon>
        <taxon>Poales</taxon>
        <taxon>Poaceae</taxon>
        <taxon>PACMAD clade</taxon>
        <taxon>Chloridoideae</taxon>
        <taxon>Eragrostideae</taxon>
        <taxon>Eragrostidinae</taxon>
        <taxon>Eragrostis</taxon>
    </lineage>
</organism>
<keyword evidence="13" id="KW-1185">Reference proteome</keyword>
<evidence type="ECO:0000259" key="11">
    <source>
        <dbReference type="PROSITE" id="PS51195"/>
    </source>
</evidence>
<dbReference type="Proteomes" id="UP000324897">
    <property type="component" value="Chromosome 3"/>
</dbReference>
<keyword evidence="2" id="KW-0547">Nucleotide-binding</keyword>
<feature type="region of interest" description="Disordered" evidence="8">
    <location>
        <begin position="305"/>
        <end position="349"/>
    </location>
</feature>
<feature type="short sequence motif" description="Q motif" evidence="7">
    <location>
        <begin position="104"/>
        <end position="132"/>
    </location>
</feature>
<dbReference type="PROSITE" id="PS51195">
    <property type="entry name" value="Q_MOTIF"/>
    <property type="match status" value="1"/>
</dbReference>
<evidence type="ECO:0000259" key="10">
    <source>
        <dbReference type="PROSITE" id="PS51194"/>
    </source>
</evidence>
<dbReference type="Pfam" id="PF00270">
    <property type="entry name" value="DEAD"/>
    <property type="match status" value="1"/>
</dbReference>